<name>A0A8J3UQL6_9ACTN</name>
<accession>A0A8J3UQL6</accession>
<proteinExistence type="predicted"/>
<organism evidence="1 2">
    <name type="scientific">Planotetraspora silvatica</name>
    <dbReference type="NCBI Taxonomy" id="234614"/>
    <lineage>
        <taxon>Bacteria</taxon>
        <taxon>Bacillati</taxon>
        <taxon>Actinomycetota</taxon>
        <taxon>Actinomycetes</taxon>
        <taxon>Streptosporangiales</taxon>
        <taxon>Streptosporangiaceae</taxon>
        <taxon>Planotetraspora</taxon>
    </lineage>
</organism>
<keyword evidence="2" id="KW-1185">Reference proteome</keyword>
<reference evidence="1" key="1">
    <citation type="submission" date="2021-01" db="EMBL/GenBank/DDBJ databases">
        <title>Whole genome shotgun sequence of Planotetraspora silvatica NBRC 100141.</title>
        <authorList>
            <person name="Komaki H."/>
            <person name="Tamura T."/>
        </authorList>
    </citation>
    <scope>NUCLEOTIDE SEQUENCE</scope>
    <source>
        <strain evidence="1">NBRC 100141</strain>
    </source>
</reference>
<protein>
    <submittedName>
        <fullName evidence="1">Uncharacterized protein</fullName>
    </submittedName>
</protein>
<dbReference type="RefSeq" id="WP_203979768.1">
    <property type="nucleotide sequence ID" value="NZ_BAAAKY010000014.1"/>
</dbReference>
<dbReference type="AlphaFoldDB" id="A0A8J3UQL6"/>
<evidence type="ECO:0000313" key="1">
    <source>
        <dbReference type="EMBL" id="GII50278.1"/>
    </source>
</evidence>
<gene>
    <name evidence="1" type="ORF">Psi02_67020</name>
</gene>
<dbReference type="EMBL" id="BOOQ01000050">
    <property type="protein sequence ID" value="GII50278.1"/>
    <property type="molecule type" value="Genomic_DNA"/>
</dbReference>
<evidence type="ECO:0000313" key="2">
    <source>
        <dbReference type="Proteomes" id="UP000644610"/>
    </source>
</evidence>
<comment type="caution">
    <text evidence="1">The sequence shown here is derived from an EMBL/GenBank/DDBJ whole genome shotgun (WGS) entry which is preliminary data.</text>
</comment>
<dbReference type="Proteomes" id="UP000644610">
    <property type="component" value="Unassembled WGS sequence"/>
</dbReference>
<sequence>MNATSGEDGFLYELEIEVEEEVTLVESSRAEEVMNLPVTDWQFDPTDVEREEVGLRGLLGAVEALEGDHRPDDPRV</sequence>